<feature type="domain" description="Pyruvate phosphate dikinase AMP/ATP-binding" evidence="16">
    <location>
        <begin position="52"/>
        <end position="401"/>
    </location>
</feature>
<dbReference type="Proteomes" id="UP001150062">
    <property type="component" value="Unassembled WGS sequence"/>
</dbReference>
<dbReference type="InterPro" id="IPR013815">
    <property type="entry name" value="ATP_grasp_subdomain_1"/>
</dbReference>
<evidence type="ECO:0000256" key="3">
    <source>
        <dbReference type="ARBA" id="ARBA00004742"/>
    </source>
</evidence>
<dbReference type="InterPro" id="IPR006319">
    <property type="entry name" value="PEP_synth"/>
</dbReference>
<evidence type="ECO:0000256" key="8">
    <source>
        <dbReference type="ARBA" id="ARBA00022741"/>
    </source>
</evidence>
<evidence type="ECO:0000313" key="17">
    <source>
        <dbReference type="EMBL" id="KAJ6233721.1"/>
    </source>
</evidence>
<proteinExistence type="inferred from homology"/>
<keyword evidence="7" id="KW-0479">Metal-binding</keyword>
<organism evidence="17 18">
    <name type="scientific">Anaeramoeba flamelloides</name>
    <dbReference type="NCBI Taxonomy" id="1746091"/>
    <lineage>
        <taxon>Eukaryota</taxon>
        <taxon>Metamonada</taxon>
        <taxon>Anaeramoebidae</taxon>
        <taxon>Anaeramoeba</taxon>
    </lineage>
</organism>
<feature type="domain" description="PEP-utilising enzyme mobile" evidence="15">
    <location>
        <begin position="457"/>
        <end position="526"/>
    </location>
</feature>
<dbReference type="Gene3D" id="3.50.30.10">
    <property type="entry name" value="Phosphohistidine domain"/>
    <property type="match status" value="1"/>
</dbReference>
<dbReference type="SUPFAM" id="SSF52009">
    <property type="entry name" value="Phosphohistidine domain"/>
    <property type="match status" value="1"/>
</dbReference>
<sequence>MTTKTKLTITEKLRTRVDPKLLKEEVVFQLSKEQTEDPDILLFDDVRSTRLELTGGKGSSLGILNCIKGVFVPYYFCITTFAFKRMLSLTDIPKQIEKLDQLSDLVNTGKYDSEQVKSLEKEIYELAENIKNQISEIEFDEKLLKSIKGGYARLCEKAKIKDLSVAVRSSATTEDLKEASFAGLHDSFLNQRGEKDVIRSVKRCWGSVFTYRAVQYRILKKVPHSIAKASVVVQKMVFPTVAGTGFTIEIGTTYPGIHVAATNGLGEGLVSGEVTSDEWLFNSDNLKLIKMTCGSKKIQYQITESGSGIEKVPTNGNENRNGNENENENQNENEKKEQNENNSTTTKKKKYCLQIPMSREIAKLTKRVGLVYKQLFNYQFIDTEFAISPTPTIYFVQARPVVPIIYDKILTVDTSQINSEQEILVKGKYSLLGASVGKINVIKNFDDLATGKKVIRSEDIIVTSKTSNYWNQYLTNLQGIVSMEGSHTAHPMLIGRERKINCVIGCPNCIELLTPYEGQWATLDGLNKCVYLGKKKLIEANEETIFNQFEVVDIEELQDSESSLKFLFAFNRAIKDEKEQVWVANPNHPLEKILQEFFGEGLQIRRQLINESRKENNKLPEEKILNNSFKVIGGKICDSYQALDTVIKVFDKMDYEECKHFHKGYKNAVDQFLKSCEQFSLNTESWQKYVSTFIRMAGYMWLSFFFRTYLNIKVSKMANKLKISKFHFSNYSEILQKRIFEEDNHFRDSILRISQVIVKFALENQLDPLSIELDQIKDEKILEKITKLSQSFRITKKTNFRISSPIKETFKKITEQINIIGIEKIQAMKVITFEENLKIIREYEEYFVEDVELQHWLKLSIKARIQHCNMHHKKIRGQWIVKRALLQFAQKLSLKNEDDIFNFSVKELSHRFEFFKN</sequence>
<evidence type="ECO:0000256" key="14">
    <source>
        <dbReference type="SAM" id="MobiDB-lite"/>
    </source>
</evidence>
<gene>
    <name evidence="17" type="ORF">M0813_30030</name>
</gene>
<evidence type="ECO:0000259" key="15">
    <source>
        <dbReference type="Pfam" id="PF00391"/>
    </source>
</evidence>
<dbReference type="EMBL" id="JAOAOG010000276">
    <property type="protein sequence ID" value="KAJ6233721.1"/>
    <property type="molecule type" value="Genomic_DNA"/>
</dbReference>
<evidence type="ECO:0000256" key="11">
    <source>
        <dbReference type="ARBA" id="ARBA00022842"/>
    </source>
</evidence>
<protein>
    <recommendedName>
        <fullName evidence="5">pyruvate, water dikinase</fullName>
        <ecNumber evidence="5">2.7.9.2</ecNumber>
    </recommendedName>
    <alternativeName>
        <fullName evidence="12">Pyruvate, water dikinase</fullName>
    </alternativeName>
</protein>
<evidence type="ECO:0000256" key="12">
    <source>
        <dbReference type="ARBA" id="ARBA00033470"/>
    </source>
</evidence>
<dbReference type="InterPro" id="IPR008279">
    <property type="entry name" value="PEP-util_enz_mobile_dom"/>
</dbReference>
<keyword evidence="18" id="KW-1185">Reference proteome</keyword>
<dbReference type="PANTHER" id="PTHR43030">
    <property type="entry name" value="PHOSPHOENOLPYRUVATE SYNTHASE"/>
    <property type="match status" value="1"/>
</dbReference>
<dbReference type="EC" id="2.7.9.2" evidence="5"/>
<keyword evidence="8" id="KW-0547">Nucleotide-binding</keyword>
<dbReference type="Pfam" id="PF01326">
    <property type="entry name" value="PPDK_N"/>
    <property type="match status" value="1"/>
</dbReference>
<feature type="region of interest" description="Disordered" evidence="14">
    <location>
        <begin position="308"/>
        <end position="347"/>
    </location>
</feature>
<keyword evidence="10" id="KW-0067">ATP-binding</keyword>
<comment type="cofactor">
    <cofactor evidence="1">
        <name>Mg(2+)</name>
        <dbReference type="ChEBI" id="CHEBI:18420"/>
    </cofactor>
</comment>
<dbReference type="SUPFAM" id="SSF56059">
    <property type="entry name" value="Glutathione synthetase ATP-binding domain-like"/>
    <property type="match status" value="1"/>
</dbReference>
<comment type="catalytic activity">
    <reaction evidence="13">
        <text>pyruvate + ATP + H2O = phosphoenolpyruvate + AMP + phosphate + 2 H(+)</text>
        <dbReference type="Rhea" id="RHEA:11364"/>
        <dbReference type="ChEBI" id="CHEBI:15361"/>
        <dbReference type="ChEBI" id="CHEBI:15377"/>
        <dbReference type="ChEBI" id="CHEBI:15378"/>
        <dbReference type="ChEBI" id="CHEBI:30616"/>
        <dbReference type="ChEBI" id="CHEBI:43474"/>
        <dbReference type="ChEBI" id="CHEBI:58702"/>
        <dbReference type="ChEBI" id="CHEBI:456215"/>
        <dbReference type="EC" id="2.7.9.2"/>
    </reaction>
</comment>
<evidence type="ECO:0000256" key="9">
    <source>
        <dbReference type="ARBA" id="ARBA00022777"/>
    </source>
</evidence>
<name>A0ABQ8XM75_9EUKA</name>
<dbReference type="InterPro" id="IPR036637">
    <property type="entry name" value="Phosphohistidine_dom_sf"/>
</dbReference>
<evidence type="ECO:0000259" key="16">
    <source>
        <dbReference type="Pfam" id="PF01326"/>
    </source>
</evidence>
<evidence type="ECO:0000256" key="10">
    <source>
        <dbReference type="ARBA" id="ARBA00022840"/>
    </source>
</evidence>
<dbReference type="PANTHER" id="PTHR43030:SF1">
    <property type="entry name" value="PHOSPHOENOLPYRUVATE SYNTHASE"/>
    <property type="match status" value="1"/>
</dbReference>
<comment type="pathway">
    <text evidence="3">Carbohydrate biosynthesis; gluconeogenesis.</text>
</comment>
<evidence type="ECO:0000256" key="13">
    <source>
        <dbReference type="ARBA" id="ARBA00047700"/>
    </source>
</evidence>
<evidence type="ECO:0000313" key="18">
    <source>
        <dbReference type="Proteomes" id="UP001150062"/>
    </source>
</evidence>
<accession>A0ABQ8XM75</accession>
<reference evidence="17" key="1">
    <citation type="submission" date="2022-08" db="EMBL/GenBank/DDBJ databases">
        <title>Novel sulfate-reducing endosymbionts in the free-living metamonad Anaeramoeba.</title>
        <authorList>
            <person name="Jerlstrom-Hultqvist J."/>
            <person name="Cepicka I."/>
            <person name="Gallot-Lavallee L."/>
            <person name="Salas-Leiva D."/>
            <person name="Curtis B.A."/>
            <person name="Zahonova K."/>
            <person name="Pipaliya S."/>
            <person name="Dacks J."/>
            <person name="Roger A.J."/>
        </authorList>
    </citation>
    <scope>NUCLEOTIDE SEQUENCE</scope>
    <source>
        <strain evidence="17">Schooner1</strain>
    </source>
</reference>
<comment type="similarity">
    <text evidence="4">Belongs to the PEP-utilizing enzyme family.</text>
</comment>
<evidence type="ECO:0000256" key="1">
    <source>
        <dbReference type="ARBA" id="ARBA00001946"/>
    </source>
</evidence>
<evidence type="ECO:0000256" key="5">
    <source>
        <dbReference type="ARBA" id="ARBA00011996"/>
    </source>
</evidence>
<dbReference type="Gene3D" id="3.30.1490.20">
    <property type="entry name" value="ATP-grasp fold, A domain"/>
    <property type="match status" value="1"/>
</dbReference>
<evidence type="ECO:0000256" key="6">
    <source>
        <dbReference type="ARBA" id="ARBA00022679"/>
    </source>
</evidence>
<dbReference type="Gene3D" id="3.30.470.20">
    <property type="entry name" value="ATP-grasp fold, B domain"/>
    <property type="match status" value="1"/>
</dbReference>
<keyword evidence="11" id="KW-0460">Magnesium</keyword>
<feature type="compositionally biased region" description="Low complexity" evidence="14">
    <location>
        <begin position="315"/>
        <end position="324"/>
    </location>
</feature>
<comment type="caution">
    <text evidence="17">The sequence shown here is derived from an EMBL/GenBank/DDBJ whole genome shotgun (WGS) entry which is preliminary data.</text>
</comment>
<keyword evidence="9" id="KW-0418">Kinase</keyword>
<dbReference type="InterPro" id="IPR002192">
    <property type="entry name" value="PPDK_AMP/ATP-bd"/>
</dbReference>
<evidence type="ECO:0000256" key="4">
    <source>
        <dbReference type="ARBA" id="ARBA00007837"/>
    </source>
</evidence>
<dbReference type="Pfam" id="PF00391">
    <property type="entry name" value="PEP-utilizers"/>
    <property type="match status" value="1"/>
</dbReference>
<evidence type="ECO:0000256" key="2">
    <source>
        <dbReference type="ARBA" id="ARBA00002988"/>
    </source>
</evidence>
<keyword evidence="6" id="KW-0808">Transferase</keyword>
<evidence type="ECO:0000256" key="7">
    <source>
        <dbReference type="ARBA" id="ARBA00022723"/>
    </source>
</evidence>
<comment type="function">
    <text evidence="2">Catalyzes the phosphorylation of pyruvate to phosphoenolpyruvate.</text>
</comment>